<protein>
    <submittedName>
        <fullName evidence="6">Ring finger</fullName>
    </submittedName>
</protein>
<dbReference type="GO" id="GO:0008270">
    <property type="term" value="F:zinc ion binding"/>
    <property type="evidence" value="ECO:0007669"/>
    <property type="project" value="UniProtKB-KW"/>
</dbReference>
<keyword evidence="3" id="KW-0862">Zinc</keyword>
<reference evidence="6 7" key="1">
    <citation type="journal article" date="2015" name="Genome Announc.">
        <title>A Distinct Group II Alphabaculovirus Isolated from a Peridroma Species.</title>
        <authorList>
            <person name="Rohrmann G.F."/>
            <person name="Erlandson M.A."/>
            <person name="Theilmann D.A."/>
        </authorList>
    </citation>
    <scope>NUCLEOTIDE SEQUENCE [LARGE SCALE GENOMIC DNA]</scope>
    <source>
        <strain evidence="6">GR_167</strain>
    </source>
</reference>
<accession>A0A068LMP1</accession>
<evidence type="ECO:0000313" key="6">
    <source>
        <dbReference type="EMBL" id="AIE47801.1"/>
    </source>
</evidence>
<dbReference type="SUPFAM" id="SSF57850">
    <property type="entry name" value="RING/U-box"/>
    <property type="match status" value="1"/>
</dbReference>
<dbReference type="InterPro" id="IPR017907">
    <property type="entry name" value="Znf_RING_CS"/>
</dbReference>
<dbReference type="PROSITE" id="PS00518">
    <property type="entry name" value="ZF_RING_1"/>
    <property type="match status" value="1"/>
</dbReference>
<dbReference type="InterPro" id="IPR013083">
    <property type="entry name" value="Znf_RING/FYVE/PHD"/>
</dbReference>
<dbReference type="InterPro" id="IPR052788">
    <property type="entry name" value="RING-type_E3_ligase_ATL"/>
</dbReference>
<evidence type="ECO:0000256" key="3">
    <source>
        <dbReference type="ARBA" id="ARBA00022833"/>
    </source>
</evidence>
<evidence type="ECO:0000256" key="1">
    <source>
        <dbReference type="ARBA" id="ARBA00022723"/>
    </source>
</evidence>
<dbReference type="PROSITE" id="PS50089">
    <property type="entry name" value="ZF_RING_2"/>
    <property type="match status" value="1"/>
</dbReference>
<evidence type="ECO:0000256" key="4">
    <source>
        <dbReference type="PROSITE-ProRule" id="PRU00175"/>
    </source>
</evidence>
<organism evidence="6 7">
    <name type="scientific">Peridroma alphabaculovirus</name>
    <dbReference type="NCBI Taxonomy" id="1346829"/>
    <lineage>
        <taxon>Viruses</taxon>
        <taxon>Viruses incertae sedis</taxon>
        <taxon>Naldaviricetes</taxon>
        <taxon>Lefavirales</taxon>
        <taxon>Baculoviridae</taxon>
        <taxon>Alphabaculovirus</taxon>
    </lineage>
</organism>
<evidence type="ECO:0000313" key="7">
    <source>
        <dbReference type="Proteomes" id="UP000203240"/>
    </source>
</evidence>
<dbReference type="RefSeq" id="YP_009049899.1">
    <property type="nucleotide sequence ID" value="NC_024625.1"/>
</dbReference>
<gene>
    <name evidence="6" type="ORF">pesp073</name>
</gene>
<keyword evidence="7" id="KW-1185">Reference proteome</keyword>
<dbReference type="SMART" id="SM00184">
    <property type="entry name" value="RING"/>
    <property type="match status" value="1"/>
</dbReference>
<dbReference type="PANTHER" id="PTHR45798">
    <property type="entry name" value="RING-H2 FINGER PROTEIN ATL61-RELATED-RELATED"/>
    <property type="match status" value="1"/>
</dbReference>
<evidence type="ECO:0000256" key="2">
    <source>
        <dbReference type="ARBA" id="ARBA00022771"/>
    </source>
</evidence>
<dbReference type="InterPro" id="IPR001841">
    <property type="entry name" value="Znf_RING"/>
</dbReference>
<proteinExistence type="predicted"/>
<evidence type="ECO:0000259" key="5">
    <source>
        <dbReference type="PROSITE" id="PS50089"/>
    </source>
</evidence>
<dbReference type="PANTHER" id="PTHR45798:SF97">
    <property type="entry name" value="ALCOHOL-SENSITIVE RING FINGER PROTEIN 1"/>
    <property type="match status" value="1"/>
</dbReference>
<dbReference type="OrthoDB" id="28393at10239"/>
<sequence>MNNLHADLSNIAWPTPVVTPSRYVYTDHEGQFDDDADDDENDNGYNNTFGLLHILNDNLFLVNLHRQMVHDGEYEENEYEMDNDDAAGEDTERFLPRNLFIYNDCLRVDTPVINDTCYICLEDLNADADKQIGQIDDCRHGFCSECLFNWLKESCMCPVCRTPCAKINLIK</sequence>
<keyword evidence="2 4" id="KW-0863">Zinc-finger</keyword>
<name>A0A068LMP1_9ABAC</name>
<dbReference type="Gene3D" id="3.30.40.10">
    <property type="entry name" value="Zinc/RING finger domain, C3HC4 (zinc finger)"/>
    <property type="match status" value="1"/>
</dbReference>
<dbReference type="EMBL" id="KM009991">
    <property type="protein sequence ID" value="AIE47801.1"/>
    <property type="molecule type" value="Genomic_DNA"/>
</dbReference>
<dbReference type="Pfam" id="PF13639">
    <property type="entry name" value="zf-RING_2"/>
    <property type="match status" value="1"/>
</dbReference>
<dbReference type="GeneID" id="20003984"/>
<dbReference type="Proteomes" id="UP000203240">
    <property type="component" value="Segment"/>
</dbReference>
<feature type="domain" description="RING-type" evidence="5">
    <location>
        <begin position="117"/>
        <end position="161"/>
    </location>
</feature>
<keyword evidence="1" id="KW-0479">Metal-binding</keyword>